<sequence>MPTPKKKVSRSRRNMRRAHHALSAINLSSCSNCSAPRLSHSVCESCGFYKGRFVAKNILKSDLLAVLR</sequence>
<reference evidence="6" key="1">
    <citation type="submission" date="2018-04" db="EMBL/GenBank/DDBJ databases">
        <title>Draft genome sequence of the Candidatus Spirobacillus cienkowskii, a pathogen of freshwater Daphnia species, reconstructed from hemolymph metagenomic reads.</title>
        <authorList>
            <person name="Bresciani L."/>
            <person name="Lemos L.N."/>
            <person name="Wale N."/>
            <person name="Lin J.Y."/>
            <person name="Fernandes G.R."/>
            <person name="Duffy M.A."/>
            <person name="Rodrigues J.M."/>
        </authorList>
    </citation>
    <scope>NUCLEOTIDE SEQUENCE [LARGE SCALE GENOMIC DNA]</scope>
    <source>
        <strain evidence="6">Binning01</strain>
    </source>
</reference>
<dbReference type="PANTHER" id="PTHR35534:SF1">
    <property type="entry name" value="LARGE RIBOSOMAL SUBUNIT PROTEIN BL32"/>
    <property type="match status" value="1"/>
</dbReference>
<accession>A0A369KQT0</accession>
<keyword evidence="3 5" id="KW-0687">Ribonucleoprotein</keyword>
<dbReference type="InterPro" id="IPR044957">
    <property type="entry name" value="Ribosomal_bL32_bact"/>
</dbReference>
<dbReference type="Proteomes" id="UP000253934">
    <property type="component" value="Unassembled WGS sequence"/>
</dbReference>
<dbReference type="NCBIfam" id="TIGR01031">
    <property type="entry name" value="rpmF_bact"/>
    <property type="match status" value="1"/>
</dbReference>
<dbReference type="AlphaFoldDB" id="A0A369KQT0"/>
<comment type="similarity">
    <text evidence="1 5">Belongs to the bacterial ribosomal protein bL32 family.</text>
</comment>
<evidence type="ECO:0000256" key="1">
    <source>
        <dbReference type="ARBA" id="ARBA00008560"/>
    </source>
</evidence>
<evidence type="ECO:0000313" key="6">
    <source>
        <dbReference type="EMBL" id="RDB36178.1"/>
    </source>
</evidence>
<protein>
    <recommendedName>
        <fullName evidence="4 5">Large ribosomal subunit protein bL32</fullName>
    </recommendedName>
</protein>
<name>A0A369KQT0_9BACT</name>
<keyword evidence="2 5" id="KW-0689">Ribosomal protein</keyword>
<evidence type="ECO:0000256" key="4">
    <source>
        <dbReference type="ARBA" id="ARBA00035178"/>
    </source>
</evidence>
<dbReference type="InterPro" id="IPR002677">
    <property type="entry name" value="Ribosomal_bL32"/>
</dbReference>
<dbReference type="GO" id="GO:0003735">
    <property type="term" value="F:structural constituent of ribosome"/>
    <property type="evidence" value="ECO:0007669"/>
    <property type="project" value="InterPro"/>
</dbReference>
<dbReference type="Pfam" id="PF01783">
    <property type="entry name" value="Ribosomal_L32p"/>
    <property type="match status" value="1"/>
</dbReference>
<dbReference type="SUPFAM" id="SSF57829">
    <property type="entry name" value="Zn-binding ribosomal proteins"/>
    <property type="match status" value="1"/>
</dbReference>
<dbReference type="PANTHER" id="PTHR35534">
    <property type="entry name" value="50S RIBOSOMAL PROTEIN L32"/>
    <property type="match status" value="1"/>
</dbReference>
<organism evidence="6 7">
    <name type="scientific">Spirobacillus cienkowskii</name>
    <dbReference type="NCBI Taxonomy" id="495820"/>
    <lineage>
        <taxon>Bacteria</taxon>
        <taxon>Pseudomonadati</taxon>
        <taxon>Bdellovibrionota</taxon>
        <taxon>Oligoflexia</taxon>
        <taxon>Silvanigrellales</taxon>
        <taxon>Spirobacillus</taxon>
    </lineage>
</organism>
<evidence type="ECO:0000256" key="5">
    <source>
        <dbReference type="HAMAP-Rule" id="MF_00340"/>
    </source>
</evidence>
<evidence type="ECO:0000256" key="3">
    <source>
        <dbReference type="ARBA" id="ARBA00023274"/>
    </source>
</evidence>
<gene>
    <name evidence="5" type="primary">rpmF</name>
    <name evidence="6" type="ORF">DCC88_06255</name>
</gene>
<dbReference type="HAMAP" id="MF_00340">
    <property type="entry name" value="Ribosomal_bL32"/>
    <property type="match status" value="1"/>
</dbReference>
<proteinExistence type="inferred from homology"/>
<dbReference type="GO" id="GO:0015934">
    <property type="term" value="C:large ribosomal subunit"/>
    <property type="evidence" value="ECO:0007669"/>
    <property type="project" value="InterPro"/>
</dbReference>
<dbReference type="InterPro" id="IPR011332">
    <property type="entry name" value="Ribosomal_zn-bd"/>
</dbReference>
<comment type="caution">
    <text evidence="6">The sequence shown here is derived from an EMBL/GenBank/DDBJ whole genome shotgun (WGS) entry which is preliminary data.</text>
</comment>
<keyword evidence="7" id="KW-1185">Reference proteome</keyword>
<dbReference type="Gene3D" id="1.20.5.640">
    <property type="entry name" value="Single helix bin"/>
    <property type="match status" value="1"/>
</dbReference>
<evidence type="ECO:0000313" key="7">
    <source>
        <dbReference type="Proteomes" id="UP000253934"/>
    </source>
</evidence>
<dbReference type="EMBL" id="QOVW01000065">
    <property type="protein sequence ID" value="RDB36178.1"/>
    <property type="molecule type" value="Genomic_DNA"/>
</dbReference>
<dbReference type="GO" id="GO:0006412">
    <property type="term" value="P:translation"/>
    <property type="evidence" value="ECO:0007669"/>
    <property type="project" value="UniProtKB-UniRule"/>
</dbReference>
<evidence type="ECO:0000256" key="2">
    <source>
        <dbReference type="ARBA" id="ARBA00022980"/>
    </source>
</evidence>
<dbReference type="RefSeq" id="WP_338637042.1">
    <property type="nucleotide sequence ID" value="NZ_CP146516.1"/>
</dbReference>